<feature type="transmembrane region" description="Helical" evidence="1">
    <location>
        <begin position="54"/>
        <end position="70"/>
    </location>
</feature>
<dbReference type="Pfam" id="PF19066">
    <property type="entry name" value="P9_TM"/>
    <property type="match status" value="1"/>
</dbReference>
<feature type="domain" description="Minor capsid protein P9 transmembrane helices" evidence="2">
    <location>
        <begin position="4"/>
        <end position="69"/>
    </location>
</feature>
<accession>A0A6C0M1S6</accession>
<evidence type="ECO:0000256" key="1">
    <source>
        <dbReference type="SAM" id="Phobius"/>
    </source>
</evidence>
<keyword evidence="1" id="KW-0472">Membrane</keyword>
<name>A0A6C0M1S6_9ZZZZ</name>
<proteinExistence type="predicted"/>
<reference evidence="3" key="1">
    <citation type="journal article" date="2020" name="Nature">
        <title>Giant virus diversity and host interactions through global metagenomics.</title>
        <authorList>
            <person name="Schulz F."/>
            <person name="Roux S."/>
            <person name="Paez-Espino D."/>
            <person name="Jungbluth S."/>
            <person name="Walsh D.A."/>
            <person name="Denef V.J."/>
            <person name="McMahon K.D."/>
            <person name="Konstantinidis K.T."/>
            <person name="Eloe-Fadrosh E.A."/>
            <person name="Kyrpides N.C."/>
            <person name="Woyke T."/>
        </authorList>
    </citation>
    <scope>NUCLEOTIDE SEQUENCE</scope>
    <source>
        <strain evidence="3">GVMAG-S-1035085-51</strain>
    </source>
</reference>
<organism evidence="3">
    <name type="scientific">viral metagenome</name>
    <dbReference type="NCBI Taxonomy" id="1070528"/>
    <lineage>
        <taxon>unclassified sequences</taxon>
        <taxon>metagenomes</taxon>
        <taxon>organismal metagenomes</taxon>
    </lineage>
</organism>
<protein>
    <recommendedName>
        <fullName evidence="2">Minor capsid protein P9 transmembrane helices domain-containing protein</fullName>
    </recommendedName>
</protein>
<evidence type="ECO:0000259" key="2">
    <source>
        <dbReference type="Pfam" id="PF19066"/>
    </source>
</evidence>
<evidence type="ECO:0000313" key="3">
    <source>
        <dbReference type="EMBL" id="QHU35794.1"/>
    </source>
</evidence>
<sequence>MTKFWVYKPRILIDEYYDFFPGKQHTGYKLFNALTRFILYLLIGLGLFNKNITWVWTLLIVITIFGFLYQPEAQKLCRKPTFDNPMMNPLLFTNDLNLEACNNMNKEAESLLLKSVNEDRWVLDRNKNVRRAFITTAVSKYPNDSRELGESLYGLRGREGCKTSNKNCKTYSDVRFR</sequence>
<dbReference type="AlphaFoldDB" id="A0A6C0M1S6"/>
<keyword evidence="1" id="KW-0812">Transmembrane</keyword>
<dbReference type="InterPro" id="IPR043915">
    <property type="entry name" value="P9_TM"/>
</dbReference>
<keyword evidence="1" id="KW-1133">Transmembrane helix</keyword>
<dbReference type="EMBL" id="MN740612">
    <property type="protein sequence ID" value="QHU35794.1"/>
    <property type="molecule type" value="Genomic_DNA"/>
</dbReference>
<feature type="transmembrane region" description="Helical" evidence="1">
    <location>
        <begin position="30"/>
        <end position="48"/>
    </location>
</feature>